<dbReference type="EMBL" id="NPBY01000027">
    <property type="protein sequence ID" value="PAD77979.1"/>
    <property type="molecule type" value="Genomic_DNA"/>
</dbReference>
<organism evidence="1 2">
    <name type="scientific">Paenibacillus campinasensis</name>
    <dbReference type="NCBI Taxonomy" id="66347"/>
    <lineage>
        <taxon>Bacteria</taxon>
        <taxon>Bacillati</taxon>
        <taxon>Bacillota</taxon>
        <taxon>Bacilli</taxon>
        <taxon>Bacillales</taxon>
        <taxon>Paenibacillaceae</taxon>
        <taxon>Paenibacillus</taxon>
    </lineage>
</organism>
<name>A0A268EXY0_9BACL</name>
<reference evidence="1 2" key="1">
    <citation type="submission" date="2017-07" db="EMBL/GenBank/DDBJ databases">
        <title>Isolation and whole genome analysis of endospore-forming bacteria from heroin.</title>
        <authorList>
            <person name="Kalinowski J."/>
            <person name="Ahrens B."/>
            <person name="Al-Dilaimi A."/>
            <person name="Winkler A."/>
            <person name="Wibberg D."/>
            <person name="Schleenbecker U."/>
            <person name="Ruckert C."/>
            <person name="Wolfel R."/>
            <person name="Grass G."/>
        </authorList>
    </citation>
    <scope>NUCLEOTIDE SEQUENCE [LARGE SCALE GENOMIC DNA]</scope>
    <source>
        <strain evidence="1 2">7537-G1</strain>
    </source>
</reference>
<protein>
    <submittedName>
        <fullName evidence="1">Uncharacterized protein</fullName>
    </submittedName>
</protein>
<evidence type="ECO:0000313" key="2">
    <source>
        <dbReference type="Proteomes" id="UP000215596"/>
    </source>
</evidence>
<gene>
    <name evidence="1" type="ORF">CHH67_08255</name>
</gene>
<comment type="caution">
    <text evidence="1">The sequence shown here is derived from an EMBL/GenBank/DDBJ whole genome shotgun (WGS) entry which is preliminary data.</text>
</comment>
<accession>A0A268EXY0</accession>
<dbReference type="Proteomes" id="UP000215596">
    <property type="component" value="Unassembled WGS sequence"/>
</dbReference>
<evidence type="ECO:0000313" key="1">
    <source>
        <dbReference type="EMBL" id="PAD77979.1"/>
    </source>
</evidence>
<sequence>MTGLHNLTIFRGLKLGMLQCVERGMKDVFILYIYRFVEAEAARAKRTERQNLFTSRYIWRVSYR</sequence>
<dbReference type="AlphaFoldDB" id="A0A268EXY0"/>
<proteinExistence type="predicted"/>